<organism evidence="2 3">
    <name type="scientific">Leucobacter chromiireducens subsp. solipictus</name>
    <dbReference type="NCBI Taxonomy" id="398235"/>
    <lineage>
        <taxon>Bacteria</taxon>
        <taxon>Bacillati</taxon>
        <taxon>Actinomycetota</taxon>
        <taxon>Actinomycetes</taxon>
        <taxon>Micrococcales</taxon>
        <taxon>Microbacteriaceae</taxon>
        <taxon>Leucobacter</taxon>
    </lineage>
</organism>
<feature type="region of interest" description="Disordered" evidence="1">
    <location>
        <begin position="105"/>
        <end position="130"/>
    </location>
</feature>
<dbReference type="RefSeq" id="WP_202345287.1">
    <property type="nucleotide sequence ID" value="NZ_BAAAPI010000004.1"/>
</dbReference>
<sequence>MIQNSFLARADALLRSRDELLRGGTSPRQITDQLGTGSLVRLRRGWYADRAALEAVPPEVQHLASMLTAQRTSRTKTVFGHRSAATAHGLPVWSPWLHRVGHPELQNARPPAPGSRAVPTPGLPKTSPSELQVTDHLVPLGFRASRSPYARYRQAELPPDDVTEVAGFSVTSPERTLFDLARDEPFPVALACADQYLRHTLRAGPHVDIARWWDWQALFAKRLDRAPRVPGITFARALLALADPRSDSPLESVSRLRLVQLGIDVEPQFAVRSERGGTYYTDFWFTDSPFFGECDGKAKYTDSSLHGGRRADEIVYREKRREDWIVGSTRRRCVRWGAADVMTTEAFARRLRTFGVPVPGTPSHRLRPETAAVLRRLR</sequence>
<keyword evidence="3" id="KW-1185">Reference proteome</keyword>
<proteinExistence type="predicted"/>
<evidence type="ECO:0000313" key="3">
    <source>
        <dbReference type="Proteomes" id="UP001645859"/>
    </source>
</evidence>
<accession>A0ABS1SJ07</accession>
<reference evidence="2 3" key="1">
    <citation type="submission" date="2018-09" db="EMBL/GenBank/DDBJ databases">
        <title>Comparative genomics of Leucobacter spp.</title>
        <authorList>
            <person name="Reis A.C."/>
            <person name="Kolvenbach B.A."/>
            <person name="Corvini P.F.X."/>
            <person name="Nunes O.C."/>
        </authorList>
    </citation>
    <scope>NUCLEOTIDE SEQUENCE [LARGE SCALE GENOMIC DNA]</scope>
    <source>
        <strain evidence="2 3">TAN 31504</strain>
    </source>
</reference>
<protein>
    <recommendedName>
        <fullName evidence="4">Transcriptional regulator, AbiEi antitoxin, Type IV TA system</fullName>
    </recommendedName>
</protein>
<dbReference type="EMBL" id="QYAC01000006">
    <property type="protein sequence ID" value="MBL3680012.1"/>
    <property type="molecule type" value="Genomic_DNA"/>
</dbReference>
<evidence type="ECO:0000256" key="1">
    <source>
        <dbReference type="SAM" id="MobiDB-lite"/>
    </source>
</evidence>
<name>A0ABS1SJ07_9MICO</name>
<evidence type="ECO:0008006" key="4">
    <source>
        <dbReference type="Google" id="ProtNLM"/>
    </source>
</evidence>
<gene>
    <name evidence="2" type="ORF">D3230_12045</name>
</gene>
<dbReference type="Proteomes" id="UP001645859">
    <property type="component" value="Unassembled WGS sequence"/>
</dbReference>
<evidence type="ECO:0000313" key="2">
    <source>
        <dbReference type="EMBL" id="MBL3680012.1"/>
    </source>
</evidence>
<comment type="caution">
    <text evidence="2">The sequence shown here is derived from an EMBL/GenBank/DDBJ whole genome shotgun (WGS) entry which is preliminary data.</text>
</comment>